<evidence type="ECO:0000259" key="14">
    <source>
        <dbReference type="Pfam" id="PF01717"/>
    </source>
</evidence>
<evidence type="ECO:0000256" key="4">
    <source>
        <dbReference type="ARBA" id="ARBA00022603"/>
    </source>
</evidence>
<evidence type="ECO:0000313" key="17">
    <source>
        <dbReference type="Proteomes" id="UP000008633"/>
    </source>
</evidence>
<feature type="binding site" evidence="10 11">
    <location>
        <position position="495"/>
    </location>
    <ligand>
        <name>L-methionine</name>
        <dbReference type="ChEBI" id="CHEBI:57844"/>
    </ligand>
</feature>
<dbReference type="GO" id="GO:0009086">
    <property type="term" value="P:methionine biosynthetic process"/>
    <property type="evidence" value="ECO:0007669"/>
    <property type="project" value="UniProtKB-UniRule"/>
</dbReference>
<evidence type="ECO:0000256" key="1">
    <source>
        <dbReference type="ARBA" id="ARBA00002777"/>
    </source>
</evidence>
<evidence type="ECO:0000256" key="10">
    <source>
        <dbReference type="HAMAP-Rule" id="MF_00172"/>
    </source>
</evidence>
<comment type="cofactor">
    <cofactor evidence="10">
        <name>Zn(2+)</name>
        <dbReference type="ChEBI" id="CHEBI:29105"/>
    </cofactor>
    <text evidence="10">Binds 1 zinc ion per subunit.</text>
</comment>
<evidence type="ECO:0000256" key="5">
    <source>
        <dbReference type="ARBA" id="ARBA00022605"/>
    </source>
</evidence>
<keyword evidence="10" id="KW-0677">Repeat</keyword>
<evidence type="ECO:0000256" key="8">
    <source>
        <dbReference type="ARBA" id="ARBA00022833"/>
    </source>
</evidence>
<dbReference type="AlphaFoldDB" id="E6WXV0"/>
<dbReference type="UniPathway" id="UPA00051">
    <property type="reaction ID" value="UER00082"/>
</dbReference>
<feature type="binding site" evidence="10">
    <location>
        <position position="112"/>
    </location>
    <ligand>
        <name>5-methyltetrahydropteroyltri-L-glutamate</name>
        <dbReference type="ChEBI" id="CHEBI:58207"/>
    </ligand>
</feature>
<feature type="binding site" evidence="11">
    <location>
        <position position="21"/>
    </location>
    <ligand>
        <name>5-methyltetrahydropteroyltri-L-glutamate</name>
        <dbReference type="ChEBI" id="CHEBI:58207"/>
    </ligand>
</feature>
<comment type="cofactor">
    <cofactor evidence="12">
        <name>Zn(2+)</name>
        <dbReference type="ChEBI" id="CHEBI:29105"/>
    </cofactor>
    <text evidence="12">Binds 2 Zn(2+) ions per subunit.</text>
</comment>
<comment type="catalytic activity">
    <reaction evidence="10">
        <text>5-methyltetrahydropteroyltri-L-glutamate + L-homocysteine = tetrahydropteroyltri-L-glutamate + L-methionine</text>
        <dbReference type="Rhea" id="RHEA:21196"/>
        <dbReference type="ChEBI" id="CHEBI:57844"/>
        <dbReference type="ChEBI" id="CHEBI:58140"/>
        <dbReference type="ChEBI" id="CHEBI:58199"/>
        <dbReference type="ChEBI" id="CHEBI:58207"/>
        <dbReference type="EC" id="2.1.1.14"/>
    </reaction>
</comment>
<feature type="binding site" evidence="10 11">
    <location>
        <position position="610"/>
    </location>
    <ligand>
        <name>L-methionine</name>
        <dbReference type="ChEBI" id="CHEBI:57844"/>
    </ligand>
</feature>
<feature type="binding site" evidence="12">
    <location>
        <position position="654"/>
    </location>
    <ligand>
        <name>Zn(2+)</name>
        <dbReference type="ChEBI" id="CHEBI:29105"/>
        <label>1</label>
        <note>catalytic</note>
    </ligand>
</feature>
<dbReference type="STRING" id="749222.Nitsa_1103"/>
<dbReference type="GO" id="GO:0008270">
    <property type="term" value="F:zinc ion binding"/>
    <property type="evidence" value="ECO:0007669"/>
    <property type="project" value="InterPro"/>
</dbReference>
<dbReference type="EMBL" id="CP002452">
    <property type="protein sequence ID" value="ADV46357.1"/>
    <property type="molecule type" value="Genomic_DNA"/>
</dbReference>
<evidence type="ECO:0000256" key="3">
    <source>
        <dbReference type="ARBA" id="ARBA00009553"/>
    </source>
</evidence>
<feature type="binding site" evidence="10 11">
    <location>
        <begin position="442"/>
        <end position="444"/>
    </location>
    <ligand>
        <name>L-homocysteine</name>
        <dbReference type="ChEBI" id="CHEBI:58199"/>
    </ligand>
</feature>
<feature type="active site" description="Proton donor" evidence="10 13">
    <location>
        <position position="705"/>
    </location>
</feature>
<gene>
    <name evidence="10" type="primary">metE</name>
    <name evidence="16" type="ordered locus">Nitsa_1103</name>
</gene>
<keyword evidence="17" id="KW-1185">Reference proteome</keyword>
<proteinExistence type="inferred from homology"/>
<dbReference type="PANTHER" id="PTHR30519">
    <property type="entry name" value="5-METHYLTETRAHYDROPTEROYLTRIGLUTAMATE--HOMOCYSTEINE METHYLTRANSFERASE"/>
    <property type="match status" value="1"/>
</dbReference>
<feature type="binding site" evidence="10">
    <location>
        <position position="616"/>
    </location>
    <ligand>
        <name>5-methyltetrahydropteroyltri-L-glutamate</name>
        <dbReference type="ChEBI" id="CHEBI:58207"/>
    </ligand>
</feature>
<feature type="binding site" evidence="10">
    <location>
        <position position="652"/>
    </location>
    <ligand>
        <name>Zn(2+)</name>
        <dbReference type="ChEBI" id="CHEBI:29105"/>
        <note>catalytic</note>
    </ligand>
</feature>
<dbReference type="NCBIfam" id="TIGR01371">
    <property type="entry name" value="met_syn_B12ind"/>
    <property type="match status" value="1"/>
</dbReference>
<name>E6WXV0_NITSE</name>
<dbReference type="OrthoDB" id="244285at2"/>
<dbReference type="Gene3D" id="3.20.20.210">
    <property type="match status" value="2"/>
</dbReference>
<evidence type="ECO:0000259" key="15">
    <source>
        <dbReference type="Pfam" id="PF08267"/>
    </source>
</evidence>
<feature type="binding site" evidence="11">
    <location>
        <position position="117"/>
    </location>
    <ligand>
        <name>5-methyltetrahydropteroyltri-L-glutamate</name>
        <dbReference type="ChEBI" id="CHEBI:58207"/>
    </ligand>
</feature>
<dbReference type="EC" id="2.1.1.14" evidence="10"/>
<comment type="function">
    <text evidence="1 10">Catalyzes the transfer of a methyl group from 5-methyltetrahydrofolate to homocysteine resulting in methionine formation.</text>
</comment>
<evidence type="ECO:0000256" key="2">
    <source>
        <dbReference type="ARBA" id="ARBA00004681"/>
    </source>
</evidence>
<evidence type="ECO:0000256" key="9">
    <source>
        <dbReference type="ARBA" id="ARBA00023167"/>
    </source>
</evidence>
<dbReference type="NCBIfam" id="NF003556">
    <property type="entry name" value="PRK05222.1"/>
    <property type="match status" value="1"/>
</dbReference>
<feature type="binding site" evidence="10 11">
    <location>
        <position position="572"/>
    </location>
    <ligand>
        <name>5-methyltetrahydropteroyltri-L-glutamate</name>
        <dbReference type="ChEBI" id="CHEBI:58207"/>
    </ligand>
</feature>
<keyword evidence="6 10" id="KW-0808">Transferase</keyword>
<dbReference type="Pfam" id="PF08267">
    <property type="entry name" value="Meth_synt_1"/>
    <property type="match status" value="1"/>
</dbReference>
<protein>
    <recommendedName>
        <fullName evidence="10">5-methyltetrahydropteroyltriglutamate--homocysteine methyltransferase</fullName>
        <ecNumber evidence="10">2.1.1.14</ecNumber>
    </recommendedName>
    <alternativeName>
        <fullName evidence="10">Cobalamin-independent methionine synthase</fullName>
    </alternativeName>
    <alternativeName>
        <fullName evidence="10">Methionine synthase, vitamin-B12 independent isozyme</fullName>
    </alternativeName>
</protein>
<accession>E6WXV0</accession>
<dbReference type="HOGENOM" id="CLU_013175_0_0_7"/>
<keyword evidence="4 10" id="KW-0489">Methyltransferase</keyword>
<keyword evidence="7 10" id="KW-0479">Metal-binding</keyword>
<feature type="domain" description="Cobalamin-independent methionine synthase MetE C-terminal/archaeal" evidence="14">
    <location>
        <begin position="437"/>
        <end position="759"/>
    </location>
</feature>
<dbReference type="KEGG" id="nsa:Nitsa_1103"/>
<dbReference type="CDD" id="cd03312">
    <property type="entry name" value="CIMS_N_terminal_like"/>
    <property type="match status" value="1"/>
</dbReference>
<feature type="binding site" evidence="12">
    <location>
        <position position="676"/>
    </location>
    <ligand>
        <name>Zn(2+)</name>
        <dbReference type="ChEBI" id="CHEBI:29105"/>
        <label>1</label>
        <note>catalytic</note>
    </ligand>
</feature>
<dbReference type="InterPro" id="IPR038071">
    <property type="entry name" value="UROD/MetE-like_sf"/>
</dbReference>
<evidence type="ECO:0000256" key="12">
    <source>
        <dbReference type="PIRSR" id="PIRSR000382-2"/>
    </source>
</evidence>
<dbReference type="Pfam" id="PF01717">
    <property type="entry name" value="Meth_synt_2"/>
    <property type="match status" value="1"/>
</dbReference>
<evidence type="ECO:0000256" key="6">
    <source>
        <dbReference type="ARBA" id="ARBA00022679"/>
    </source>
</evidence>
<dbReference type="PIRSF" id="PIRSF000382">
    <property type="entry name" value="MeTrfase_B12_ind"/>
    <property type="match status" value="1"/>
</dbReference>
<feature type="binding site" evidence="10 11">
    <location>
        <begin position="442"/>
        <end position="444"/>
    </location>
    <ligand>
        <name>L-methionine</name>
        <dbReference type="ChEBI" id="CHEBI:57844"/>
    </ligand>
</feature>
<comment type="similarity">
    <text evidence="3 10">Belongs to the vitamin-B12 independent methionine synthase family.</text>
</comment>
<evidence type="ECO:0000313" key="16">
    <source>
        <dbReference type="EMBL" id="ADV46357.1"/>
    </source>
</evidence>
<feature type="binding site" evidence="10">
    <location>
        <begin position="18"/>
        <end position="21"/>
    </location>
    <ligand>
        <name>5-methyltetrahydropteroyltri-L-glutamate</name>
        <dbReference type="ChEBI" id="CHEBI:58207"/>
    </ligand>
</feature>
<feature type="domain" description="Cobalamin-independent methionine synthase MetE N-terminal" evidence="15">
    <location>
        <begin position="7"/>
        <end position="317"/>
    </location>
</feature>
<keyword evidence="9 10" id="KW-0486">Methionine biosynthesis</keyword>
<dbReference type="RefSeq" id="WP_013554048.1">
    <property type="nucleotide sequence ID" value="NC_014935.1"/>
</dbReference>
<evidence type="ECO:0000256" key="11">
    <source>
        <dbReference type="PIRSR" id="PIRSR000382-1"/>
    </source>
</evidence>
<feature type="binding site" evidence="10">
    <location>
        <position position="737"/>
    </location>
    <ligand>
        <name>Zn(2+)</name>
        <dbReference type="ChEBI" id="CHEBI:29105"/>
        <note>catalytic</note>
    </ligand>
</feature>
<keyword evidence="5 10" id="KW-0028">Amino-acid biosynthesis</keyword>
<sequence>MSRIETWNIGFGRIGEKRELKFALEKYWKKESSLEELEKTSAQLRRRHWDYQCAVGIDAISCNDFSWYDQTLDMIVALGLEPERFRTISDPVERYFAMARGDESRPAMEMTKWFNTNYHYIVPELSAALQGRADASGIIARYAEAKAQGIEHPKINLIGPLTFLANAKRPDSPDVDALGLFDRILPLYETLLTQLAQLDEEEIIIQMEEPVFVTDKAAQMGLLIRNAYERLASIDSRLKLYVVSYFDHAVEAARVLAQTPVAGIGLDFLYDEGQNREALQAIADSGKTLIAGVIDGRNIWRTDLDKRLELLESIAQTVPAERVILSPSCSLLHIPFTLRYEEKMDPAVKSYLAFATERLEELNVLNALFRKKSLAESQHQVLEESRCALAKRRESSHVTDPAVQERMKALDTLRRKRKTPFKERIVTQHRRFGYKPLATTTIGSFPQTPELRKMRRDYKEGRIDAETYERYIEEQIKACVEFQERIDLEILVHGEFERNDMVEYFGEQLSGVAFSENGWVQSYGSRCVKPPLIYGDVSRPAPMTVRWSTFAQSLTERPMKGMLTGPVTILNWSFVRDDQPRSETCYQIALAIRDEVDDLQKAGIGMIQVDEAAFKEGYPLRSAKRPEYERFALESFWIATNVAEPETQIHTHMCYSEFNDIIDTIEGMDADVISIETARSGNVLLRIFKERGYEMEIGPGVYDIHSPRVPSVDEMVDQIHALLEVLPPRQLWINPDCGLKTRGWPEVEASLANMVQAVKEVRQELGI</sequence>
<feature type="binding site" evidence="10 11">
    <location>
        <begin position="526"/>
        <end position="527"/>
    </location>
    <ligand>
        <name>5-methyltetrahydropteroyltri-L-glutamate</name>
        <dbReference type="ChEBI" id="CHEBI:58207"/>
    </ligand>
</feature>
<dbReference type="HAMAP" id="MF_00172">
    <property type="entry name" value="Meth_synth"/>
    <property type="match status" value="1"/>
</dbReference>
<comment type="pathway">
    <text evidence="2 10">Amino-acid biosynthesis; L-methionine biosynthesis via de novo pathway; L-methionine from L-homocysteine (MetE route): step 1/1.</text>
</comment>
<feature type="binding site" evidence="10">
    <location>
        <position position="654"/>
    </location>
    <ligand>
        <name>Zn(2+)</name>
        <dbReference type="ChEBI" id="CHEBI:29105"/>
        <note>catalytic</note>
    </ligand>
</feature>
<reference evidence="17" key="2">
    <citation type="submission" date="2011-01" db="EMBL/GenBank/DDBJ databases">
        <title>The complete genome of Nitratifractor salsuginis DSM 16511.</title>
        <authorList>
            <consortium name="US DOE Joint Genome Institute (JGI-PGF)"/>
            <person name="Lucas S."/>
            <person name="Copeland A."/>
            <person name="Lapidus A."/>
            <person name="Bruce D."/>
            <person name="Goodwin L."/>
            <person name="Pitluck S."/>
            <person name="Kyrpides N."/>
            <person name="Mavromatis K."/>
            <person name="Ivanova N."/>
            <person name="Mikhailova N."/>
            <person name="Zeytun A."/>
            <person name="Detter J.C."/>
            <person name="Tapia R."/>
            <person name="Han C."/>
            <person name="Land M."/>
            <person name="Hauser L."/>
            <person name="Markowitz V."/>
            <person name="Cheng J.-F."/>
            <person name="Hugenholtz P."/>
            <person name="Woyke T."/>
            <person name="Wu D."/>
            <person name="Tindall B."/>
            <person name="Schuetze A."/>
            <person name="Brambilla E."/>
            <person name="Klenk H.-P."/>
            <person name="Eisen J.A."/>
        </authorList>
    </citation>
    <scope>NUCLEOTIDE SEQUENCE [LARGE SCALE GENOMIC DNA]</scope>
    <source>
        <strain evidence="17">DSM 16511 / JCM 12458 / E9I37-1</strain>
    </source>
</reference>
<feature type="binding site" evidence="10">
    <location>
        <position position="495"/>
    </location>
    <ligand>
        <name>L-homocysteine</name>
        <dbReference type="ChEBI" id="CHEBI:58199"/>
    </ligand>
</feature>
<feature type="binding site" evidence="12">
    <location>
        <position position="737"/>
    </location>
    <ligand>
        <name>Zn(2+)</name>
        <dbReference type="ChEBI" id="CHEBI:29105"/>
        <label>1</label>
        <note>catalytic</note>
    </ligand>
</feature>
<dbReference type="InterPro" id="IPR006276">
    <property type="entry name" value="Cobalamin-indep_Met_synthase"/>
</dbReference>
<evidence type="ECO:0000256" key="7">
    <source>
        <dbReference type="ARBA" id="ARBA00022723"/>
    </source>
</evidence>
<organism evidence="16 17">
    <name type="scientific">Nitratifractor salsuginis (strain DSM 16511 / JCM 12458 / E9I37-1)</name>
    <dbReference type="NCBI Taxonomy" id="749222"/>
    <lineage>
        <taxon>Bacteria</taxon>
        <taxon>Pseudomonadati</taxon>
        <taxon>Campylobacterota</taxon>
        <taxon>Epsilonproteobacteria</taxon>
        <taxon>Campylobacterales</taxon>
        <taxon>Sulfurovaceae</taxon>
        <taxon>Nitratifractor</taxon>
    </lineage>
</organism>
<feature type="binding site" evidence="10 11">
    <location>
        <position position="610"/>
    </location>
    <ligand>
        <name>L-homocysteine</name>
        <dbReference type="ChEBI" id="CHEBI:58199"/>
    </ligand>
</feature>
<dbReference type="Proteomes" id="UP000008633">
    <property type="component" value="Chromosome"/>
</dbReference>
<feature type="binding site" evidence="12">
    <location>
        <position position="652"/>
    </location>
    <ligand>
        <name>Zn(2+)</name>
        <dbReference type="ChEBI" id="CHEBI:29105"/>
        <label>1</label>
        <note>catalytic</note>
    </ligand>
</feature>
<dbReference type="InterPro" id="IPR002629">
    <property type="entry name" value="Met_Synth_C/arc"/>
</dbReference>
<dbReference type="GO" id="GO:0003871">
    <property type="term" value="F:5-methyltetrahydropteroyltriglutamate-homocysteine S-methyltransferase activity"/>
    <property type="evidence" value="ECO:0007669"/>
    <property type="project" value="UniProtKB-UniRule"/>
</dbReference>
<reference evidence="16 17" key="1">
    <citation type="journal article" date="2011" name="Stand. Genomic Sci.">
        <title>Complete genome sequence of Nitratifractor salsuginis type strain (E9I37-1).</title>
        <authorList>
            <person name="Anderson I."/>
            <person name="Sikorski J."/>
            <person name="Zeytun A."/>
            <person name="Nolan M."/>
            <person name="Lapidus A."/>
            <person name="Lucas S."/>
            <person name="Hammon N."/>
            <person name="Deshpande S."/>
            <person name="Cheng J.F."/>
            <person name="Tapia R."/>
            <person name="Han C."/>
            <person name="Goodwin L."/>
            <person name="Pitluck S."/>
            <person name="Liolios K."/>
            <person name="Pagani I."/>
            <person name="Ivanova N."/>
            <person name="Huntemann M."/>
            <person name="Mavromatis K."/>
            <person name="Ovchinikova G."/>
            <person name="Pati A."/>
            <person name="Chen A."/>
            <person name="Palaniappan K."/>
            <person name="Land M."/>
            <person name="Hauser L."/>
            <person name="Brambilla E.M."/>
            <person name="Ngatchou-Djao O.D."/>
            <person name="Rohde M."/>
            <person name="Tindall B.J."/>
            <person name="Goker M."/>
            <person name="Detter J.C."/>
            <person name="Woyke T."/>
            <person name="Bristow J."/>
            <person name="Eisen J.A."/>
            <person name="Markowitz V."/>
            <person name="Hugenholtz P."/>
            <person name="Klenk H.P."/>
            <person name="Kyrpides N.C."/>
        </authorList>
    </citation>
    <scope>NUCLEOTIDE SEQUENCE [LARGE SCALE GENOMIC DNA]</scope>
    <source>
        <strain evidence="17">DSM 16511 / JCM 12458 / E9I37-1</strain>
    </source>
</reference>
<feature type="binding site" evidence="10">
    <location>
        <position position="676"/>
    </location>
    <ligand>
        <name>Zn(2+)</name>
        <dbReference type="ChEBI" id="CHEBI:29105"/>
        <note>catalytic</note>
    </ligand>
</feature>
<dbReference type="GO" id="GO:0032259">
    <property type="term" value="P:methylation"/>
    <property type="evidence" value="ECO:0007669"/>
    <property type="project" value="UniProtKB-KW"/>
</dbReference>
<dbReference type="CDD" id="cd03311">
    <property type="entry name" value="CIMS_C_terminal_like"/>
    <property type="match status" value="1"/>
</dbReference>
<dbReference type="eggNOG" id="COG0620">
    <property type="taxonomic scope" value="Bacteria"/>
</dbReference>
<evidence type="ECO:0000256" key="13">
    <source>
        <dbReference type="PIRSR" id="PIRSR000382-3"/>
    </source>
</evidence>
<dbReference type="SUPFAM" id="SSF51726">
    <property type="entry name" value="UROD/MetE-like"/>
    <property type="match status" value="2"/>
</dbReference>
<keyword evidence="8 10" id="KW-0862">Zinc</keyword>
<dbReference type="InterPro" id="IPR013215">
    <property type="entry name" value="Cbl-indep_Met_Synth_N"/>
</dbReference>